<evidence type="ECO:0000313" key="1">
    <source>
        <dbReference type="EMBL" id="KAJ8869441.1"/>
    </source>
</evidence>
<organism evidence="1 2">
    <name type="scientific">Dryococelus australis</name>
    <dbReference type="NCBI Taxonomy" id="614101"/>
    <lineage>
        <taxon>Eukaryota</taxon>
        <taxon>Metazoa</taxon>
        <taxon>Ecdysozoa</taxon>
        <taxon>Arthropoda</taxon>
        <taxon>Hexapoda</taxon>
        <taxon>Insecta</taxon>
        <taxon>Pterygota</taxon>
        <taxon>Neoptera</taxon>
        <taxon>Polyneoptera</taxon>
        <taxon>Phasmatodea</taxon>
        <taxon>Verophasmatodea</taxon>
        <taxon>Anareolatae</taxon>
        <taxon>Phasmatidae</taxon>
        <taxon>Eurycanthinae</taxon>
        <taxon>Dryococelus</taxon>
    </lineage>
</organism>
<dbReference type="EMBL" id="JARBHB010000013">
    <property type="protein sequence ID" value="KAJ8869441.1"/>
    <property type="molecule type" value="Genomic_DNA"/>
</dbReference>
<accession>A0ABQ9GD40</accession>
<protein>
    <submittedName>
        <fullName evidence="1">Uncharacterized protein</fullName>
    </submittedName>
</protein>
<keyword evidence="2" id="KW-1185">Reference proteome</keyword>
<gene>
    <name evidence="1" type="ORF">PR048_028431</name>
</gene>
<proteinExistence type="predicted"/>
<comment type="caution">
    <text evidence="1">The sequence shown here is derived from an EMBL/GenBank/DDBJ whole genome shotgun (WGS) entry which is preliminary data.</text>
</comment>
<name>A0ABQ9GD40_9NEOP</name>
<sequence>MLGHSVNMVRNLQMTGVKLAELVGAMTSYGVLVKVIPPCVHGDYALSDRIVLDNVLLLMDDKLILPGSSLPGTLLTLHKGPFGMTTMKLNV</sequence>
<dbReference type="Proteomes" id="UP001159363">
    <property type="component" value="Chromosome 12"/>
</dbReference>
<reference evidence="1 2" key="1">
    <citation type="submission" date="2023-02" db="EMBL/GenBank/DDBJ databases">
        <title>LHISI_Scaffold_Assembly.</title>
        <authorList>
            <person name="Stuart O.P."/>
            <person name="Cleave R."/>
            <person name="Magrath M.J.L."/>
            <person name="Mikheyev A.S."/>
        </authorList>
    </citation>
    <scope>NUCLEOTIDE SEQUENCE [LARGE SCALE GENOMIC DNA]</scope>
    <source>
        <strain evidence="1">Daus_M_001</strain>
        <tissue evidence="1">Leg muscle</tissue>
    </source>
</reference>
<evidence type="ECO:0000313" key="2">
    <source>
        <dbReference type="Proteomes" id="UP001159363"/>
    </source>
</evidence>